<dbReference type="PROSITE" id="PS00922">
    <property type="entry name" value="TRANSGLYCOSYLASE"/>
    <property type="match status" value="1"/>
</dbReference>
<dbReference type="EMBL" id="NOIF01000199">
    <property type="protein sequence ID" value="OZS42002.1"/>
    <property type="molecule type" value="Genomic_DNA"/>
</dbReference>
<accession>A0ABX4FT78</accession>
<dbReference type="Pfam" id="PF01464">
    <property type="entry name" value="SLT"/>
    <property type="match status" value="1"/>
</dbReference>
<evidence type="ECO:0000256" key="1">
    <source>
        <dbReference type="ARBA" id="ARBA00007734"/>
    </source>
</evidence>
<sequence>MLITLRQGLLALSINLILVGGAHANDPFAELDQEVNQLSADHTDEFNLWYAEHIREFNAWQMANLAEWDKQNKASMTSWGDTKTPSQDTIVIYDQTQQARTVVDLASGDVTISYKLHENAAENPDKSAMINQIIEDNTELFETVGLVKHVEPASAQEIEVTEVAIKQAELDTVKQAIKAQTERQMSQLDIYVEQDTVIADEQQKAQIIAAEKKAMIANENQRIARAEQEFRQTQSAFKQTPMKLVSYQVRIPETAVSNRANRYMPYITQESEKHEIPVPLVLAIMHTESHFNPKAKSHVPAYGLMQIVPTSAGHDVNKLYRGKNKPMRASELYDPKTNIETGAAYLSILQDRYLRGIKDPKSSMYSVIAAYNTGSGNVAKAFGERSVRAAVKKINTMTSKQVYQQLITNLPYEETRNYLKKVNKQVQNYQQPPSYSMI</sequence>
<dbReference type="Gene3D" id="1.10.530.10">
    <property type="match status" value="1"/>
</dbReference>
<organism evidence="5 6">
    <name type="scientific">Photobacterium sanguinicancri</name>
    <dbReference type="NCBI Taxonomy" id="875932"/>
    <lineage>
        <taxon>Bacteria</taxon>
        <taxon>Pseudomonadati</taxon>
        <taxon>Pseudomonadota</taxon>
        <taxon>Gammaproteobacteria</taxon>
        <taxon>Vibrionales</taxon>
        <taxon>Vibrionaceae</taxon>
        <taxon>Photobacterium</taxon>
    </lineage>
</organism>
<evidence type="ECO:0000256" key="3">
    <source>
        <dbReference type="SAM" id="SignalP"/>
    </source>
</evidence>
<keyword evidence="3" id="KW-0732">Signal</keyword>
<dbReference type="CDD" id="cd16893">
    <property type="entry name" value="LT_MltC_MltE"/>
    <property type="match status" value="1"/>
</dbReference>
<dbReference type="InterPro" id="IPR023346">
    <property type="entry name" value="Lysozyme-like_dom_sf"/>
</dbReference>
<dbReference type="PANTHER" id="PTHR37423:SF2">
    <property type="entry name" value="MEMBRANE-BOUND LYTIC MUREIN TRANSGLYCOSYLASE C"/>
    <property type="match status" value="1"/>
</dbReference>
<feature type="domain" description="Transglycosylase SLT" evidence="4">
    <location>
        <begin position="266"/>
        <end position="386"/>
    </location>
</feature>
<comment type="similarity">
    <text evidence="1">Belongs to the transglycosylase Slt family.</text>
</comment>
<dbReference type="InterPro" id="IPR000189">
    <property type="entry name" value="Transglyc_AS"/>
</dbReference>
<proteinExistence type="inferred from homology"/>
<evidence type="ECO:0000313" key="6">
    <source>
        <dbReference type="Proteomes" id="UP000215999"/>
    </source>
</evidence>
<keyword evidence="2" id="KW-0175">Coiled coil</keyword>
<evidence type="ECO:0000313" key="5">
    <source>
        <dbReference type="EMBL" id="OZS42002.1"/>
    </source>
</evidence>
<reference evidence="5 6" key="1">
    <citation type="journal article" date="2016" name="Antonie Van Leeuwenhoek">
        <title>Photobacterium sanguinicancri sp. nov. isolated from marine animals.</title>
        <authorList>
            <person name="Gomez-Gil B."/>
            <person name="Roque A."/>
            <person name="Rotllant G."/>
            <person name="Romalde J.L."/>
            <person name="Doce A."/>
            <person name="Eggermont M."/>
            <person name="Defoirdt T."/>
        </authorList>
    </citation>
    <scope>NUCLEOTIDE SEQUENCE [LARGE SCALE GENOMIC DNA]</scope>
    <source>
        <strain evidence="5 6">CAIM 1827</strain>
    </source>
</reference>
<evidence type="ECO:0000256" key="2">
    <source>
        <dbReference type="SAM" id="Coils"/>
    </source>
</evidence>
<dbReference type="RefSeq" id="WP_094958502.1">
    <property type="nucleotide sequence ID" value="NZ_JAUOPV010000005.1"/>
</dbReference>
<feature type="signal peptide" evidence="3">
    <location>
        <begin position="1"/>
        <end position="24"/>
    </location>
</feature>
<feature type="chain" id="PRO_5046247286" evidence="3">
    <location>
        <begin position="25"/>
        <end position="438"/>
    </location>
</feature>
<dbReference type="InterPro" id="IPR008258">
    <property type="entry name" value="Transglycosylase_SLT_dom_1"/>
</dbReference>
<dbReference type="PANTHER" id="PTHR37423">
    <property type="entry name" value="SOLUBLE LYTIC MUREIN TRANSGLYCOSYLASE-RELATED"/>
    <property type="match status" value="1"/>
</dbReference>
<comment type="caution">
    <text evidence="5">The sequence shown here is derived from an EMBL/GenBank/DDBJ whole genome shotgun (WGS) entry which is preliminary data.</text>
</comment>
<protein>
    <submittedName>
        <fullName evidence="5">Transglycosylase</fullName>
    </submittedName>
</protein>
<dbReference type="Proteomes" id="UP000215999">
    <property type="component" value="Unassembled WGS sequence"/>
</dbReference>
<dbReference type="SUPFAM" id="SSF53955">
    <property type="entry name" value="Lysozyme-like"/>
    <property type="match status" value="1"/>
</dbReference>
<feature type="coiled-coil region" evidence="2">
    <location>
        <begin position="209"/>
        <end position="236"/>
    </location>
</feature>
<gene>
    <name evidence="5" type="ORF">ASV53_20770</name>
</gene>
<name>A0ABX4FT78_9GAMM</name>
<evidence type="ECO:0000259" key="4">
    <source>
        <dbReference type="Pfam" id="PF01464"/>
    </source>
</evidence>
<keyword evidence="6" id="KW-1185">Reference proteome</keyword>